<evidence type="ECO:0000256" key="4">
    <source>
        <dbReference type="SAM" id="MobiDB-lite"/>
    </source>
</evidence>
<evidence type="ECO:0000313" key="8">
    <source>
        <dbReference type="Proteomes" id="UP001473302"/>
    </source>
</evidence>
<keyword evidence="3" id="KW-0687">Ribonucleoprotein</keyword>
<dbReference type="InterPro" id="IPR038551">
    <property type="entry name" value="Ribosomal_eS26_sf"/>
</dbReference>
<keyword evidence="8" id="KW-1185">Reference proteome</keyword>
<dbReference type="Pfam" id="PF00615">
    <property type="entry name" value="RGS"/>
    <property type="match status" value="1"/>
</dbReference>
<dbReference type="Gene3D" id="3.30.1740.20">
    <property type="entry name" value="Ribosomal protein S26e"/>
    <property type="match status" value="1"/>
</dbReference>
<accession>A0ABP9YL26</accession>
<proteinExistence type="inferred from homology"/>
<feature type="region of interest" description="Disordered" evidence="4">
    <location>
        <begin position="190"/>
        <end position="242"/>
    </location>
</feature>
<dbReference type="Proteomes" id="UP001473302">
    <property type="component" value="Unassembled WGS sequence"/>
</dbReference>
<sequence length="534" mass="61612">MNDSFTRQWSIRQANSRLHAYGLQSALESDLSRKVQDEEKLNIHHGVAIPLSDLNSSSESTFANASNPYLSGVSMIQQPSKAPAHRSLRHKTYGFQDPFAVAPMEAWQEIKDYNLRVNGLPTLDQMMRLHTYSPLTQSNFAAFLRRRNVHQNLNFLMELETHDKLWRAYLQSIDRQNRQRLSRFLESAAEKEHNKLPMSPTASSSYLETPDTEDLLTPLPPQPLTPRSPTDGYASRSTDKSLNRHDLVQNATRIYRTYCSPLMDAAQTIHLPDDHRRALEDLIEVNERPEPIVFDSARSHVFEILNVFYYPLFVDNVLYNNISVGSSRLLMGLGVILLTLAFSVEFSLIFLDAGHSWLPLIPFFFGWSMLLTSINEFAWWFGIFSLCEIQFLVYSDIQDVTVKKMHRKRGWLWLAAIVLLSVISALIFTCKRRNNGRNKHGRGHNKVVRCINCFRCVPKDKAIKRFTIRNMVEAAAVRDLQEASIYEEYAIPKLYVKLHYCISCAIHARVVRVRSAVNRKNRLPPPRFRFQKKA</sequence>
<dbReference type="PROSITE" id="PS00733">
    <property type="entry name" value="RIBOSOMAL_S26E"/>
    <property type="match status" value="1"/>
</dbReference>
<keyword evidence="5" id="KW-0472">Membrane</keyword>
<organism evidence="7 8">
    <name type="scientific">Mucor flavus</name>
    <dbReference type="NCBI Taxonomy" id="439312"/>
    <lineage>
        <taxon>Eukaryota</taxon>
        <taxon>Fungi</taxon>
        <taxon>Fungi incertae sedis</taxon>
        <taxon>Mucoromycota</taxon>
        <taxon>Mucoromycotina</taxon>
        <taxon>Mucoromycetes</taxon>
        <taxon>Mucorales</taxon>
        <taxon>Mucorineae</taxon>
        <taxon>Mucoraceae</taxon>
        <taxon>Mucor</taxon>
    </lineage>
</organism>
<comment type="caution">
    <text evidence="7">The sequence shown here is derived from an EMBL/GenBank/DDBJ whole genome shotgun (WGS) entry which is preliminary data.</text>
</comment>
<name>A0ABP9YL26_9FUNG</name>
<feature type="transmembrane region" description="Helical" evidence="5">
    <location>
        <begin position="363"/>
        <end position="391"/>
    </location>
</feature>
<comment type="similarity">
    <text evidence="1">Belongs to the eukaryotic ribosomal protein eS26 family.</text>
</comment>
<protein>
    <recommendedName>
        <fullName evidence="6">RGS domain-containing protein</fullName>
    </recommendedName>
</protein>
<evidence type="ECO:0000256" key="5">
    <source>
        <dbReference type="SAM" id="Phobius"/>
    </source>
</evidence>
<feature type="transmembrane region" description="Helical" evidence="5">
    <location>
        <begin position="329"/>
        <end position="351"/>
    </location>
</feature>
<dbReference type="InterPro" id="IPR000892">
    <property type="entry name" value="Ribosomal_eS26"/>
</dbReference>
<dbReference type="Pfam" id="PF01283">
    <property type="entry name" value="Ribosomal_S26e"/>
    <property type="match status" value="1"/>
</dbReference>
<keyword evidence="5" id="KW-1133">Transmembrane helix</keyword>
<feature type="domain" description="RGS" evidence="6">
    <location>
        <begin position="140"/>
        <end position="323"/>
    </location>
</feature>
<dbReference type="InterPro" id="IPR016137">
    <property type="entry name" value="RGS"/>
</dbReference>
<dbReference type="InterPro" id="IPR047864">
    <property type="entry name" value="Ribosomal_eS26_CS"/>
</dbReference>
<evidence type="ECO:0000256" key="1">
    <source>
        <dbReference type="ARBA" id="ARBA00008596"/>
    </source>
</evidence>
<gene>
    <name evidence="7" type="ORF">MFLAVUS_000926</name>
</gene>
<dbReference type="InterPro" id="IPR036305">
    <property type="entry name" value="RGS_sf"/>
</dbReference>
<keyword evidence="2" id="KW-0689">Ribosomal protein</keyword>
<evidence type="ECO:0000259" key="6">
    <source>
        <dbReference type="PROSITE" id="PS50132"/>
    </source>
</evidence>
<evidence type="ECO:0000256" key="2">
    <source>
        <dbReference type="ARBA" id="ARBA00022980"/>
    </source>
</evidence>
<dbReference type="SUPFAM" id="SSF48097">
    <property type="entry name" value="Regulator of G-protein signaling, RGS"/>
    <property type="match status" value="1"/>
</dbReference>
<keyword evidence="5" id="KW-0812">Transmembrane</keyword>
<dbReference type="SMART" id="SM00315">
    <property type="entry name" value="RGS"/>
    <property type="match status" value="1"/>
</dbReference>
<dbReference type="PANTHER" id="PTHR12538:SF0">
    <property type="entry name" value="40S RIBOSOMAL PROTEIN S26"/>
    <property type="match status" value="1"/>
</dbReference>
<feature type="transmembrane region" description="Helical" evidence="5">
    <location>
        <begin position="411"/>
        <end position="430"/>
    </location>
</feature>
<dbReference type="EMBL" id="BAABUK010000002">
    <property type="protein sequence ID" value="GAA5807561.1"/>
    <property type="molecule type" value="Genomic_DNA"/>
</dbReference>
<dbReference type="InterPro" id="IPR044926">
    <property type="entry name" value="RGS_subdomain_2"/>
</dbReference>
<dbReference type="PANTHER" id="PTHR12538">
    <property type="entry name" value="40S RIBOSOMAL PROTEIN S26"/>
    <property type="match status" value="1"/>
</dbReference>
<reference evidence="7 8" key="1">
    <citation type="submission" date="2024-04" db="EMBL/GenBank/DDBJ databases">
        <title>genome sequences of Mucor flavus KT1a and Helicostylum pulchrum KT1b strains isolated from the surface of a dry-aged beef.</title>
        <authorList>
            <person name="Toyotome T."/>
            <person name="Hosono M."/>
            <person name="Torimaru M."/>
            <person name="Fukuda K."/>
            <person name="Mikami N."/>
        </authorList>
    </citation>
    <scope>NUCLEOTIDE SEQUENCE [LARGE SCALE GENOMIC DNA]</scope>
    <source>
        <strain evidence="7 8">KT1a</strain>
    </source>
</reference>
<dbReference type="Gene3D" id="1.10.167.10">
    <property type="entry name" value="Regulator of G-protein Signalling 4, domain 2"/>
    <property type="match status" value="1"/>
</dbReference>
<dbReference type="PROSITE" id="PS50132">
    <property type="entry name" value="RGS"/>
    <property type="match status" value="1"/>
</dbReference>
<evidence type="ECO:0000313" key="7">
    <source>
        <dbReference type="EMBL" id="GAA5807561.1"/>
    </source>
</evidence>
<evidence type="ECO:0000256" key="3">
    <source>
        <dbReference type="ARBA" id="ARBA00023274"/>
    </source>
</evidence>